<dbReference type="Proteomes" id="UP000192578">
    <property type="component" value="Unassembled WGS sequence"/>
</dbReference>
<dbReference type="PANTHER" id="PTHR21847:SF1">
    <property type="entry name" value="EF-HAND CALCIUM-BINDING DOMAIN-CONTAINING PROTEIN 10"/>
    <property type="match status" value="1"/>
</dbReference>
<dbReference type="InterPro" id="IPR039879">
    <property type="entry name" value="EFC10"/>
</dbReference>
<dbReference type="SUPFAM" id="SSF47391">
    <property type="entry name" value="Dimerization-anchoring domain of cAMP-dependent PK regulatory subunit"/>
    <property type="match status" value="1"/>
</dbReference>
<comment type="caution">
    <text evidence="2">The sequence shown here is derived from an EMBL/GenBank/DDBJ whole genome shotgun (WGS) entry which is preliminary data.</text>
</comment>
<evidence type="ECO:0000256" key="1">
    <source>
        <dbReference type="SAM" id="MobiDB-lite"/>
    </source>
</evidence>
<organism evidence="2 3">
    <name type="scientific">Hypsibius exemplaris</name>
    <name type="common">Freshwater tardigrade</name>
    <dbReference type="NCBI Taxonomy" id="2072580"/>
    <lineage>
        <taxon>Eukaryota</taxon>
        <taxon>Metazoa</taxon>
        <taxon>Ecdysozoa</taxon>
        <taxon>Tardigrada</taxon>
        <taxon>Eutardigrada</taxon>
        <taxon>Parachela</taxon>
        <taxon>Hypsibioidea</taxon>
        <taxon>Hypsibiidae</taxon>
        <taxon>Hypsibius</taxon>
    </lineage>
</organism>
<keyword evidence="3" id="KW-1185">Reference proteome</keyword>
<proteinExistence type="predicted"/>
<dbReference type="PANTHER" id="PTHR21847">
    <property type="entry name" value="EF-HAND CALCIUM-BINDING DOMAIN-CONTAINING PROTEIN 10"/>
    <property type="match status" value="1"/>
</dbReference>
<feature type="region of interest" description="Disordered" evidence="1">
    <location>
        <begin position="57"/>
        <end position="165"/>
    </location>
</feature>
<name>A0A1W0WJ46_HYPEX</name>
<dbReference type="OrthoDB" id="10260455at2759"/>
<reference evidence="3" key="1">
    <citation type="submission" date="2017-01" db="EMBL/GenBank/DDBJ databases">
        <title>Comparative genomics of anhydrobiosis in the tardigrade Hypsibius dujardini.</title>
        <authorList>
            <person name="Yoshida Y."/>
            <person name="Koutsovoulos G."/>
            <person name="Laetsch D."/>
            <person name="Stevens L."/>
            <person name="Kumar S."/>
            <person name="Horikawa D."/>
            <person name="Ishino K."/>
            <person name="Komine S."/>
            <person name="Tomita M."/>
            <person name="Blaxter M."/>
            <person name="Arakawa K."/>
        </authorList>
    </citation>
    <scope>NUCLEOTIDE SEQUENCE [LARGE SCALE GENOMIC DNA]</scope>
    <source>
        <strain evidence="3">Z151</strain>
    </source>
</reference>
<feature type="compositionally biased region" description="Low complexity" evidence="1">
    <location>
        <begin position="136"/>
        <end position="152"/>
    </location>
</feature>
<sequence>MADNDTLRREMEAYMKKHDIQRLFERLAASIMYERPEDLNHFIGEWLLRLNVGVEKPGGASSAVKSKSSADASISKKSSASVPSGSKTVVTADPTEPPSSDPKVSASNLEEAPTAAAVTKPEPEPSSMQAGQSIPAVTSTASVSKSAVSVTATPPPGENRLLNGRNEFDPYTFTPENIAVFYGMLDPLNEGAVSLEHFREVAALLDVEQYIEWKEIHGSEILREHFIDLLTTALKEDLDTLRTNCQENPKDALLFTV</sequence>
<evidence type="ECO:0000313" key="3">
    <source>
        <dbReference type="Proteomes" id="UP000192578"/>
    </source>
</evidence>
<feature type="compositionally biased region" description="Low complexity" evidence="1">
    <location>
        <begin position="57"/>
        <end position="87"/>
    </location>
</feature>
<evidence type="ECO:0000313" key="2">
    <source>
        <dbReference type="EMBL" id="OQV15234.1"/>
    </source>
</evidence>
<gene>
    <name evidence="2" type="ORF">BV898_10616</name>
</gene>
<accession>A0A1W0WJ46</accession>
<dbReference type="AlphaFoldDB" id="A0A1W0WJ46"/>
<dbReference type="EMBL" id="MTYJ01000092">
    <property type="protein sequence ID" value="OQV15234.1"/>
    <property type="molecule type" value="Genomic_DNA"/>
</dbReference>
<dbReference type="CDD" id="cd22961">
    <property type="entry name" value="DD_TEX55-like"/>
    <property type="match status" value="1"/>
</dbReference>
<protein>
    <submittedName>
        <fullName evidence="2">Uncharacterized protein</fullName>
    </submittedName>
</protein>